<reference evidence="1 2" key="1">
    <citation type="submission" date="2015-09" db="EMBL/GenBank/DDBJ databases">
        <title>Identification and resolution of microdiversity through metagenomic sequencing of parallel consortia.</title>
        <authorList>
            <person name="Nelson W.C."/>
            <person name="Romine M.F."/>
            <person name="Lindemann S.R."/>
        </authorList>
    </citation>
    <scope>NUCLEOTIDE SEQUENCE [LARGE SCALE GENOMIC DNA]</scope>
    <source>
        <strain evidence="1">Ana</strain>
    </source>
</reference>
<name>A0A0P8BF17_9CYAN</name>
<sequence>MLNLPSGFSVEGAYCLSYDENGRILCIPGSPTIATGRDGKPKVSLVQLPDGFQAAIECEWTISENQKQAILQEVSGQTAAENSTLVKVADLSKVTATLQIKENDDWLTLGPQSTNGLGAYGSVFSVTLSAAAAESVRNALRGQSGWLRLIYTAELKIGTQALVEIEGDIGPAIKALAPPPPPKRGLFNRQEQPEAPTLQTAKEQVEAAIHAGQLNQIIRRDGPIPDEIVRGLQKEVEEIIANQVLEKSLGKNAHWVSTINIRHSKTKNHVESHNIKREADWCSRE</sequence>
<dbReference type="STRING" id="1666911.HLUCCA11_21770"/>
<dbReference type="AlphaFoldDB" id="A0A0P8BF17"/>
<organism evidence="1 2">
    <name type="scientific">Phormidesmis priestleyi Ana</name>
    <dbReference type="NCBI Taxonomy" id="1666911"/>
    <lineage>
        <taxon>Bacteria</taxon>
        <taxon>Bacillati</taxon>
        <taxon>Cyanobacteriota</taxon>
        <taxon>Cyanophyceae</taxon>
        <taxon>Leptolyngbyales</taxon>
        <taxon>Leptolyngbyaceae</taxon>
        <taxon>Phormidesmis</taxon>
    </lineage>
</organism>
<evidence type="ECO:0000313" key="2">
    <source>
        <dbReference type="Proteomes" id="UP000050465"/>
    </source>
</evidence>
<accession>A0A0P8BF17</accession>
<evidence type="ECO:0000313" key="1">
    <source>
        <dbReference type="EMBL" id="KPQ32315.1"/>
    </source>
</evidence>
<protein>
    <submittedName>
        <fullName evidence="1">Uncharacterized protein</fullName>
    </submittedName>
</protein>
<proteinExistence type="predicted"/>
<gene>
    <name evidence="1" type="ORF">HLUCCA11_21770</name>
</gene>
<dbReference type="EMBL" id="LJZR01000061">
    <property type="protein sequence ID" value="KPQ32315.1"/>
    <property type="molecule type" value="Genomic_DNA"/>
</dbReference>
<comment type="caution">
    <text evidence="1">The sequence shown here is derived from an EMBL/GenBank/DDBJ whole genome shotgun (WGS) entry which is preliminary data.</text>
</comment>
<dbReference type="Proteomes" id="UP000050465">
    <property type="component" value="Unassembled WGS sequence"/>
</dbReference>